<reference evidence="1" key="1">
    <citation type="submission" date="2018-05" db="EMBL/GenBank/DDBJ databases">
        <authorList>
            <person name="Lanie J.A."/>
            <person name="Ng W.-L."/>
            <person name="Kazmierczak K.M."/>
            <person name="Andrzejewski T.M."/>
            <person name="Davidsen T.M."/>
            <person name="Wayne K.J."/>
            <person name="Tettelin H."/>
            <person name="Glass J.I."/>
            <person name="Rusch D."/>
            <person name="Podicherti R."/>
            <person name="Tsui H.-C.T."/>
            <person name="Winkler M.E."/>
        </authorList>
    </citation>
    <scope>NUCLEOTIDE SEQUENCE</scope>
</reference>
<dbReference type="AlphaFoldDB" id="A0A383CZZ4"/>
<name>A0A383CZZ4_9ZZZZ</name>
<accession>A0A383CZZ4</accession>
<feature type="non-terminal residue" evidence="1">
    <location>
        <position position="1"/>
    </location>
</feature>
<organism evidence="1">
    <name type="scientific">marine metagenome</name>
    <dbReference type="NCBI Taxonomy" id="408172"/>
    <lineage>
        <taxon>unclassified sequences</taxon>
        <taxon>metagenomes</taxon>
        <taxon>ecological metagenomes</taxon>
    </lineage>
</organism>
<sequence length="99" mass="10898">HLRDSNVAPLRSTGFRLQVLDFKQVTHGVRLVDKCGSSRNHKVRLAVLLDPLSRGPTTLALLEDHLVPAHGQNGFVEFGHFASFSGHTVPNQRALEPIV</sequence>
<protein>
    <submittedName>
        <fullName evidence="1">Uncharacterized protein</fullName>
    </submittedName>
</protein>
<proteinExistence type="predicted"/>
<evidence type="ECO:0000313" key="1">
    <source>
        <dbReference type="EMBL" id="SVE37630.1"/>
    </source>
</evidence>
<dbReference type="EMBL" id="UINC01213036">
    <property type="protein sequence ID" value="SVE37630.1"/>
    <property type="molecule type" value="Genomic_DNA"/>
</dbReference>
<gene>
    <name evidence="1" type="ORF">METZ01_LOCUS490484</name>
</gene>